<dbReference type="Gene3D" id="3.30.2320.10">
    <property type="entry name" value="hypothetical protein PF0899 domain"/>
    <property type="match status" value="1"/>
</dbReference>
<reference evidence="3" key="1">
    <citation type="submission" date="2022-08" db="EMBL/GenBank/DDBJ databases">
        <title>Alicyclobacillus fastidiosus DSM 17978, complete genome.</title>
        <authorList>
            <person name="Wang Q."/>
            <person name="Cai R."/>
            <person name="Wang Z."/>
        </authorList>
    </citation>
    <scope>NUCLEOTIDE SEQUENCE</scope>
    <source>
        <strain evidence="3">DSM 17978</strain>
    </source>
</reference>
<proteinExistence type="predicted"/>
<dbReference type="NCBIfam" id="TIGR01554">
    <property type="entry name" value="major_cap_HK97"/>
    <property type="match status" value="1"/>
</dbReference>
<sequence>MKKLQDLLQNRAEKVQNQRSLLDLAKAEGRDLTPEEIAKFDAWDAEIEALDTEIEAVKAQEDREARVSARENNLEKPLNTLFRPALDHVQTAKKDDAGFKNIGEFVAAVRFGDPKGRLDGLARGQSGGVAVPEAFKDALMPFRNELSITSTEGEGAIFMPPQYRTDVLQLQPETAIVRPRANAIPAGDPPDAQLNIPALDQGGTNGVYGGVEVAWISEGDAKPDTTAKFKEISLLPYEVAATTVATDKLLRNWEAAQTFIGNLLTSAMMAAEDIAFLRGDGTGKPTGIINAPGTMTVNRAAANQISYADILQMTAKLYAESQSTAVWVANQSILPQLATIRDAIGNYIFIRGDATRGIPNTLMGMPIIFTGRTATLGTKGDLILADFSKYLIKDGSGPFIAASPHVLFQQNKTMIKVFWNVDGKPWVTGPMTLEDGATTVSPYVVLDVPAA</sequence>
<evidence type="ECO:0000313" key="3">
    <source>
        <dbReference type="EMBL" id="WAH42823.1"/>
    </source>
</evidence>
<protein>
    <submittedName>
        <fullName evidence="3">Phage major capsid protein</fullName>
    </submittedName>
</protein>
<feature type="domain" description="Phage capsid-like C-terminal" evidence="2">
    <location>
        <begin position="155"/>
        <end position="425"/>
    </location>
</feature>
<evidence type="ECO:0000259" key="2">
    <source>
        <dbReference type="Pfam" id="PF05065"/>
    </source>
</evidence>
<evidence type="ECO:0000256" key="1">
    <source>
        <dbReference type="ARBA" id="ARBA00004328"/>
    </source>
</evidence>
<accession>A0ABY6ZIT4</accession>
<evidence type="ECO:0000313" key="4">
    <source>
        <dbReference type="Proteomes" id="UP001164761"/>
    </source>
</evidence>
<dbReference type="InterPro" id="IPR024455">
    <property type="entry name" value="Phage_capsid"/>
</dbReference>
<organism evidence="3 4">
    <name type="scientific">Alicyclobacillus fastidiosus</name>
    <dbReference type="NCBI Taxonomy" id="392011"/>
    <lineage>
        <taxon>Bacteria</taxon>
        <taxon>Bacillati</taxon>
        <taxon>Bacillota</taxon>
        <taxon>Bacilli</taxon>
        <taxon>Bacillales</taxon>
        <taxon>Alicyclobacillaceae</taxon>
        <taxon>Alicyclobacillus</taxon>
    </lineage>
</organism>
<dbReference type="InterPro" id="IPR054612">
    <property type="entry name" value="Phage_capsid-like_C"/>
</dbReference>
<comment type="subcellular location">
    <subcellularLocation>
        <location evidence="1">Virion</location>
    </subcellularLocation>
</comment>
<keyword evidence="4" id="KW-1185">Reference proteome</keyword>
<dbReference type="RefSeq" id="WP_268006698.1">
    <property type="nucleotide sequence ID" value="NZ_BSUT01000001.1"/>
</dbReference>
<name>A0ABY6ZIT4_9BACL</name>
<dbReference type="EMBL" id="CP104067">
    <property type="protein sequence ID" value="WAH42823.1"/>
    <property type="molecule type" value="Genomic_DNA"/>
</dbReference>
<dbReference type="SUPFAM" id="SSF56563">
    <property type="entry name" value="Major capsid protein gp5"/>
    <property type="match status" value="1"/>
</dbReference>
<dbReference type="Gene3D" id="3.30.2400.10">
    <property type="entry name" value="Major capsid protein gp5"/>
    <property type="match status" value="1"/>
</dbReference>
<gene>
    <name evidence="3" type="ORF">NZD89_05175</name>
</gene>
<dbReference type="Proteomes" id="UP001164761">
    <property type="component" value="Chromosome"/>
</dbReference>
<dbReference type="Pfam" id="PF05065">
    <property type="entry name" value="Phage_capsid"/>
    <property type="match status" value="1"/>
</dbReference>